<dbReference type="Proteomes" id="UP000569914">
    <property type="component" value="Unassembled WGS sequence"/>
</dbReference>
<feature type="short sequence motif" description="Histidine triad motif" evidence="2 3">
    <location>
        <begin position="99"/>
        <end position="103"/>
    </location>
</feature>
<reference evidence="5 6" key="1">
    <citation type="submission" date="2020-07" db="EMBL/GenBank/DDBJ databases">
        <title>Sequencing the genomes of 1000 actinobacteria strains.</title>
        <authorList>
            <person name="Klenk H.-P."/>
        </authorList>
    </citation>
    <scope>NUCLEOTIDE SEQUENCE [LARGE SCALE GENOMIC DNA]</scope>
    <source>
        <strain evidence="5 6">DSM 22083</strain>
    </source>
</reference>
<dbReference type="EMBL" id="JACCBU010000001">
    <property type="protein sequence ID" value="NYE72601.1"/>
    <property type="molecule type" value="Genomic_DNA"/>
</dbReference>
<dbReference type="PANTHER" id="PTHR46648:SF1">
    <property type="entry name" value="ADENOSINE 5'-MONOPHOSPHORAMIDASE HNT1"/>
    <property type="match status" value="1"/>
</dbReference>
<dbReference type="InterPro" id="IPR011146">
    <property type="entry name" value="HIT-like"/>
</dbReference>
<dbReference type="InterPro" id="IPR036265">
    <property type="entry name" value="HIT-like_sf"/>
</dbReference>
<feature type="domain" description="HIT" evidence="4">
    <location>
        <begin position="4"/>
        <end position="114"/>
    </location>
</feature>
<sequence>MECVFCDIVAGRARASIVCEDATTMAFVDRRQPSWPHGGHILVVPKPHVEFLYDLPDELSAAVMRTVVRVSGSLRTTVAAEGISVWSSNGPGADQEVPHVHLHVMARYAEDGVLRIYRDRPHYPSPDELDALAGLLSRPIR</sequence>
<evidence type="ECO:0000256" key="3">
    <source>
        <dbReference type="PROSITE-ProRule" id="PRU00464"/>
    </source>
</evidence>
<gene>
    <name evidence="5" type="ORF">BKA15_003930</name>
</gene>
<evidence type="ECO:0000259" key="4">
    <source>
        <dbReference type="PROSITE" id="PS51084"/>
    </source>
</evidence>
<dbReference type="SUPFAM" id="SSF54197">
    <property type="entry name" value="HIT-like"/>
    <property type="match status" value="1"/>
</dbReference>
<proteinExistence type="predicted"/>
<dbReference type="GO" id="GO:0003824">
    <property type="term" value="F:catalytic activity"/>
    <property type="evidence" value="ECO:0007669"/>
    <property type="project" value="InterPro"/>
</dbReference>
<dbReference type="Gene3D" id="3.30.428.10">
    <property type="entry name" value="HIT-like"/>
    <property type="match status" value="1"/>
</dbReference>
<protein>
    <submittedName>
        <fullName evidence="5">Histidine triad (HIT) family protein</fullName>
    </submittedName>
</protein>
<dbReference type="GO" id="GO:0009117">
    <property type="term" value="P:nucleotide metabolic process"/>
    <property type="evidence" value="ECO:0007669"/>
    <property type="project" value="TreeGrafter"/>
</dbReference>
<dbReference type="RefSeq" id="WP_179753513.1">
    <property type="nucleotide sequence ID" value="NZ_JACCBU010000001.1"/>
</dbReference>
<feature type="active site" description="Tele-AMP-histidine intermediate" evidence="1">
    <location>
        <position position="101"/>
    </location>
</feature>
<dbReference type="InterPro" id="IPR001310">
    <property type="entry name" value="Histidine_triad_HIT"/>
</dbReference>
<evidence type="ECO:0000313" key="6">
    <source>
        <dbReference type="Proteomes" id="UP000569914"/>
    </source>
</evidence>
<dbReference type="Pfam" id="PF01230">
    <property type="entry name" value="HIT"/>
    <property type="match status" value="1"/>
</dbReference>
<name>A0A7Y9LE24_9ACTN</name>
<evidence type="ECO:0000256" key="2">
    <source>
        <dbReference type="PIRSR" id="PIRSR601310-3"/>
    </source>
</evidence>
<dbReference type="PANTHER" id="PTHR46648">
    <property type="entry name" value="HIT FAMILY PROTEIN 1"/>
    <property type="match status" value="1"/>
</dbReference>
<evidence type="ECO:0000256" key="1">
    <source>
        <dbReference type="PIRSR" id="PIRSR601310-1"/>
    </source>
</evidence>
<dbReference type="AlphaFoldDB" id="A0A7Y9LE24"/>
<keyword evidence="6" id="KW-1185">Reference proteome</keyword>
<accession>A0A7Y9LE24</accession>
<organism evidence="5 6">
    <name type="scientific">Microlunatus parietis</name>
    <dbReference type="NCBI Taxonomy" id="682979"/>
    <lineage>
        <taxon>Bacteria</taxon>
        <taxon>Bacillati</taxon>
        <taxon>Actinomycetota</taxon>
        <taxon>Actinomycetes</taxon>
        <taxon>Propionibacteriales</taxon>
        <taxon>Propionibacteriaceae</taxon>
        <taxon>Microlunatus</taxon>
    </lineage>
</organism>
<dbReference type="PROSITE" id="PS51084">
    <property type="entry name" value="HIT_2"/>
    <property type="match status" value="1"/>
</dbReference>
<comment type="caution">
    <text evidence="5">The sequence shown here is derived from an EMBL/GenBank/DDBJ whole genome shotgun (WGS) entry which is preliminary data.</text>
</comment>
<evidence type="ECO:0000313" key="5">
    <source>
        <dbReference type="EMBL" id="NYE72601.1"/>
    </source>
</evidence>